<name>A0ABV5V5F3_9MICO</name>
<comment type="caution">
    <text evidence="1">The sequence shown here is derived from an EMBL/GenBank/DDBJ whole genome shotgun (WGS) entry which is preliminary data.</text>
</comment>
<dbReference type="PANTHER" id="PTHR38479:SF2">
    <property type="entry name" value="WINGED HELIX DNA-BINDING DOMAIN-CONTAINING PROTEIN"/>
    <property type="match status" value="1"/>
</dbReference>
<proteinExistence type="predicted"/>
<accession>A0ABV5V5F3</accession>
<protein>
    <submittedName>
        <fullName evidence="1">Winged helix DNA-binding domain-containing protein</fullName>
    </submittedName>
</protein>
<dbReference type="PANTHER" id="PTHR38479">
    <property type="entry name" value="LMO0824 PROTEIN"/>
    <property type="match status" value="1"/>
</dbReference>
<dbReference type="GO" id="GO:0003677">
    <property type="term" value="F:DNA binding"/>
    <property type="evidence" value="ECO:0007669"/>
    <property type="project" value="UniProtKB-KW"/>
</dbReference>
<dbReference type="Pfam" id="PF06224">
    <property type="entry name" value="AlkZ-like"/>
    <property type="match status" value="1"/>
</dbReference>
<keyword evidence="1" id="KW-0238">DNA-binding</keyword>
<dbReference type="InterPro" id="IPR009351">
    <property type="entry name" value="AlkZ-like"/>
</dbReference>
<gene>
    <name evidence="1" type="ORF">ACFFN0_12980</name>
</gene>
<dbReference type="RefSeq" id="WP_141338481.1">
    <property type="nucleotide sequence ID" value="NZ_JBHMAX010000023.1"/>
</dbReference>
<dbReference type="Proteomes" id="UP001589613">
    <property type="component" value="Unassembled WGS sequence"/>
</dbReference>
<reference evidence="1 2" key="1">
    <citation type="submission" date="2024-09" db="EMBL/GenBank/DDBJ databases">
        <authorList>
            <person name="Sun Q."/>
            <person name="Mori K."/>
        </authorList>
    </citation>
    <scope>NUCLEOTIDE SEQUENCE [LARGE SCALE GENOMIC DNA]</scope>
    <source>
        <strain evidence="1 2">JCM 12763</strain>
    </source>
</reference>
<organism evidence="1 2">
    <name type="scientific">Ornithinimicrobium kibberense</name>
    <dbReference type="NCBI Taxonomy" id="282060"/>
    <lineage>
        <taxon>Bacteria</taxon>
        <taxon>Bacillati</taxon>
        <taxon>Actinomycetota</taxon>
        <taxon>Actinomycetes</taxon>
        <taxon>Micrococcales</taxon>
        <taxon>Ornithinimicrobiaceae</taxon>
        <taxon>Ornithinimicrobium</taxon>
    </lineage>
</organism>
<evidence type="ECO:0000313" key="1">
    <source>
        <dbReference type="EMBL" id="MFB9732957.1"/>
    </source>
</evidence>
<keyword evidence="2" id="KW-1185">Reference proteome</keyword>
<evidence type="ECO:0000313" key="2">
    <source>
        <dbReference type="Proteomes" id="UP001589613"/>
    </source>
</evidence>
<sequence length="399" mass="43473">MRTVDDRERRARLAVRHALHPDHRVPDPVAAARAMTVLHATEAATVHLAVRARTDPEAPPAPEDVDRVLGEDRSLVKQLAMRRTLFVLPRDLLPAVLGSASARVAQTQRRALVRDVERHGVAPDGEAWVDRARSGVLDRLTGAAPTNARQLREELPELAGQVVHAPGKSYGGAAPLAPRVLTLLGAEGLVVRGPNAGHWRLNRPTWVLADEWLGGQVEPTGTAEGYAELVRRWLRTFGPGTLEDLQWWLGSTRTAARAALAAVDAVPVALDDGSTAWLLPDDLDPVGPVEPWAALLPTLDPTTMGWRGRDFYLDARLRPLLFDTNGNAGTTAWWDGRVVGAWVQDDEGVVQVVAAPGVRLPAEARRALDVEADRLTRWLDGVRVGTVYPSPLMRHARLP</sequence>
<dbReference type="EMBL" id="JBHMAX010000023">
    <property type="protein sequence ID" value="MFB9732957.1"/>
    <property type="molecule type" value="Genomic_DNA"/>
</dbReference>